<evidence type="ECO:0000313" key="10">
    <source>
        <dbReference type="EMBL" id="CAF1162702.1"/>
    </source>
</evidence>
<dbReference type="PANTHER" id="PTHR13215">
    <property type="entry name" value="RNA POLYMERASE II TRANSCRIPTIONAL COACTIVATOR"/>
    <property type="match status" value="1"/>
</dbReference>
<comment type="subcellular location">
    <subcellularLocation>
        <location evidence="1">Nucleus</location>
    </subcellularLocation>
</comment>
<keyword evidence="3" id="KW-0805">Transcription regulation</keyword>
<dbReference type="Proteomes" id="UP000663832">
    <property type="component" value="Unassembled WGS sequence"/>
</dbReference>
<gene>
    <name evidence="9" type="ORF">BJG266_LOCUS15541</name>
    <name evidence="10" type="ORF">QVE165_LOCUS23650</name>
</gene>
<protein>
    <recommendedName>
        <fullName evidence="8">Transcriptional coactivator p15 (PC4) C-terminal domain-containing protein</fullName>
    </recommendedName>
</protein>
<evidence type="ECO:0000256" key="4">
    <source>
        <dbReference type="ARBA" id="ARBA00023125"/>
    </source>
</evidence>
<keyword evidence="5" id="KW-0804">Transcription</keyword>
<comment type="caution">
    <text evidence="9">The sequence shown here is derived from an EMBL/GenBank/DDBJ whole genome shotgun (WGS) entry which is preliminary data.</text>
</comment>
<accession>A0A814GAH1</accession>
<feature type="region of interest" description="Disordered" evidence="7">
    <location>
        <begin position="1"/>
        <end position="76"/>
    </location>
</feature>
<evidence type="ECO:0000313" key="11">
    <source>
        <dbReference type="Proteomes" id="UP000663832"/>
    </source>
</evidence>
<evidence type="ECO:0000313" key="12">
    <source>
        <dbReference type="Proteomes" id="UP000663877"/>
    </source>
</evidence>
<dbReference type="AlphaFoldDB" id="A0A814GAH1"/>
<dbReference type="Pfam" id="PF02229">
    <property type="entry name" value="PC4"/>
    <property type="match status" value="1"/>
</dbReference>
<keyword evidence="6" id="KW-0539">Nucleus</keyword>
<proteinExistence type="inferred from homology"/>
<dbReference type="EMBL" id="CAJNOM010000161">
    <property type="protein sequence ID" value="CAF1162702.1"/>
    <property type="molecule type" value="Genomic_DNA"/>
</dbReference>
<comment type="similarity">
    <text evidence="2">Belongs to the transcriptional coactivator PC4 family.</text>
</comment>
<dbReference type="SUPFAM" id="SSF54447">
    <property type="entry name" value="ssDNA-binding transcriptional regulator domain"/>
    <property type="match status" value="1"/>
</dbReference>
<keyword evidence="11" id="KW-1185">Reference proteome</keyword>
<evidence type="ECO:0000256" key="6">
    <source>
        <dbReference type="ARBA" id="ARBA00023242"/>
    </source>
</evidence>
<reference evidence="9" key="1">
    <citation type="submission" date="2021-02" db="EMBL/GenBank/DDBJ databases">
        <authorList>
            <person name="Nowell W R."/>
        </authorList>
    </citation>
    <scope>NUCLEOTIDE SEQUENCE</scope>
</reference>
<dbReference type="GO" id="GO:0003713">
    <property type="term" value="F:transcription coactivator activity"/>
    <property type="evidence" value="ECO:0007669"/>
    <property type="project" value="InterPro"/>
</dbReference>
<keyword evidence="4" id="KW-0238">DNA-binding</keyword>
<sequence length="138" mass="15558">MSKSKELHDDSDSEETKTLKKINSTSDEESSKTSVSKKLKSKNSEDQNDPPAKRTKKNDETDDSTAPSTIGPNGERLFEIGKLRYVSVSEFRGKSYINIREYYEANGVLKPGISLGGEQWEKLKELINQVDKELKNSK</sequence>
<organism evidence="9 12">
    <name type="scientific">Adineta steineri</name>
    <dbReference type="NCBI Taxonomy" id="433720"/>
    <lineage>
        <taxon>Eukaryota</taxon>
        <taxon>Metazoa</taxon>
        <taxon>Spiralia</taxon>
        <taxon>Gnathifera</taxon>
        <taxon>Rotifera</taxon>
        <taxon>Eurotatoria</taxon>
        <taxon>Bdelloidea</taxon>
        <taxon>Adinetida</taxon>
        <taxon>Adinetidae</taxon>
        <taxon>Adineta</taxon>
    </lineage>
</organism>
<dbReference type="Proteomes" id="UP000663877">
    <property type="component" value="Unassembled WGS sequence"/>
</dbReference>
<evidence type="ECO:0000313" key="9">
    <source>
        <dbReference type="EMBL" id="CAF0993782.1"/>
    </source>
</evidence>
<evidence type="ECO:0000256" key="1">
    <source>
        <dbReference type="ARBA" id="ARBA00004123"/>
    </source>
</evidence>
<evidence type="ECO:0000256" key="5">
    <source>
        <dbReference type="ARBA" id="ARBA00023163"/>
    </source>
</evidence>
<feature type="domain" description="Transcriptional coactivator p15 (PC4) C-terminal" evidence="8">
    <location>
        <begin position="78"/>
        <end position="125"/>
    </location>
</feature>
<dbReference type="GO" id="GO:0060261">
    <property type="term" value="P:positive regulation of transcription initiation by RNA polymerase II"/>
    <property type="evidence" value="ECO:0007669"/>
    <property type="project" value="InterPro"/>
</dbReference>
<dbReference type="GO" id="GO:0003677">
    <property type="term" value="F:DNA binding"/>
    <property type="evidence" value="ECO:0007669"/>
    <property type="project" value="UniProtKB-KW"/>
</dbReference>
<dbReference type="Gene3D" id="2.30.31.10">
    <property type="entry name" value="Transcriptional Coactivator Pc4, Chain A"/>
    <property type="match status" value="1"/>
</dbReference>
<name>A0A814GAH1_9BILA</name>
<dbReference type="InterPro" id="IPR009044">
    <property type="entry name" value="ssDNA-bd_transcriptional_reg"/>
</dbReference>
<dbReference type="EMBL" id="CAJNOI010000069">
    <property type="protein sequence ID" value="CAF0993782.1"/>
    <property type="molecule type" value="Genomic_DNA"/>
</dbReference>
<evidence type="ECO:0000259" key="8">
    <source>
        <dbReference type="Pfam" id="PF02229"/>
    </source>
</evidence>
<dbReference type="OrthoDB" id="2505440at2759"/>
<dbReference type="GO" id="GO:0005634">
    <property type="term" value="C:nucleus"/>
    <property type="evidence" value="ECO:0007669"/>
    <property type="project" value="UniProtKB-SubCell"/>
</dbReference>
<evidence type="ECO:0000256" key="7">
    <source>
        <dbReference type="SAM" id="MobiDB-lite"/>
    </source>
</evidence>
<dbReference type="InterPro" id="IPR045125">
    <property type="entry name" value="Sub1/Tcp4-like"/>
</dbReference>
<feature type="compositionally biased region" description="Basic and acidic residues" evidence="7">
    <location>
        <begin position="1"/>
        <end position="18"/>
    </location>
</feature>
<evidence type="ECO:0000256" key="2">
    <source>
        <dbReference type="ARBA" id="ARBA00009001"/>
    </source>
</evidence>
<dbReference type="InterPro" id="IPR003173">
    <property type="entry name" value="PC4_C"/>
</dbReference>
<evidence type="ECO:0000256" key="3">
    <source>
        <dbReference type="ARBA" id="ARBA00023015"/>
    </source>
</evidence>